<evidence type="ECO:0000256" key="4">
    <source>
        <dbReference type="ARBA" id="ARBA00022729"/>
    </source>
</evidence>
<dbReference type="PANTHER" id="PTHR30290">
    <property type="entry name" value="PERIPLASMIC BINDING COMPONENT OF ABC TRANSPORTER"/>
    <property type="match status" value="1"/>
</dbReference>
<dbReference type="PROSITE" id="PS51257">
    <property type="entry name" value="PROKAR_LIPOPROTEIN"/>
    <property type="match status" value="1"/>
</dbReference>
<evidence type="ECO:0000259" key="6">
    <source>
        <dbReference type="Pfam" id="PF00496"/>
    </source>
</evidence>
<evidence type="ECO:0000256" key="3">
    <source>
        <dbReference type="ARBA" id="ARBA00022448"/>
    </source>
</evidence>
<dbReference type="InterPro" id="IPR030678">
    <property type="entry name" value="Peptide/Ni-bd"/>
</dbReference>
<name>A0A140L7J5_9FIRM</name>
<dbReference type="GO" id="GO:1904680">
    <property type="term" value="F:peptide transmembrane transporter activity"/>
    <property type="evidence" value="ECO:0007669"/>
    <property type="project" value="TreeGrafter"/>
</dbReference>
<protein>
    <submittedName>
        <fullName evidence="7">Oligopeptide-binding protein OppA</fullName>
    </submittedName>
</protein>
<keyword evidence="3" id="KW-0813">Transport</keyword>
<dbReference type="CDD" id="cd08504">
    <property type="entry name" value="PBP2_OppA"/>
    <property type="match status" value="1"/>
</dbReference>
<keyword evidence="4 5" id="KW-0732">Signal</keyword>
<dbReference type="RefSeq" id="WP_198153244.1">
    <property type="nucleotide sequence ID" value="NZ_LOEE01000027.1"/>
</dbReference>
<dbReference type="PATRIC" id="fig|520762.4.peg.1173"/>
<dbReference type="GO" id="GO:0043190">
    <property type="term" value="C:ATP-binding cassette (ABC) transporter complex"/>
    <property type="evidence" value="ECO:0007669"/>
    <property type="project" value="InterPro"/>
</dbReference>
<dbReference type="Gene3D" id="3.40.190.10">
    <property type="entry name" value="Periplasmic binding protein-like II"/>
    <property type="match status" value="1"/>
</dbReference>
<dbReference type="SUPFAM" id="SSF53850">
    <property type="entry name" value="Periplasmic binding protein-like II"/>
    <property type="match status" value="1"/>
</dbReference>
<gene>
    <name evidence="7" type="primary">oppA</name>
    <name evidence="7" type="ORF">AN619_10510</name>
</gene>
<comment type="subcellular location">
    <subcellularLocation>
        <location evidence="1">Cell envelope</location>
    </subcellularLocation>
</comment>
<dbReference type="AlphaFoldDB" id="A0A140L7J5"/>
<comment type="similarity">
    <text evidence="2">Belongs to the bacterial solute-binding protein 5 family.</text>
</comment>
<dbReference type="FunFam" id="3.90.76.10:FF:000001">
    <property type="entry name" value="Oligopeptide ABC transporter substrate-binding protein"/>
    <property type="match status" value="1"/>
</dbReference>
<proteinExistence type="inferred from homology"/>
<dbReference type="Gene3D" id="3.90.76.10">
    <property type="entry name" value="Dipeptide-binding Protein, Domain 1"/>
    <property type="match status" value="1"/>
</dbReference>
<evidence type="ECO:0000256" key="1">
    <source>
        <dbReference type="ARBA" id="ARBA00004196"/>
    </source>
</evidence>
<evidence type="ECO:0000313" key="7">
    <source>
        <dbReference type="EMBL" id="KXG76520.1"/>
    </source>
</evidence>
<dbReference type="GO" id="GO:0030288">
    <property type="term" value="C:outer membrane-bounded periplasmic space"/>
    <property type="evidence" value="ECO:0007669"/>
    <property type="project" value="UniProtKB-ARBA"/>
</dbReference>
<dbReference type="GO" id="GO:0015833">
    <property type="term" value="P:peptide transport"/>
    <property type="evidence" value="ECO:0007669"/>
    <property type="project" value="TreeGrafter"/>
</dbReference>
<reference evidence="7 8" key="1">
    <citation type="submission" date="2015-12" db="EMBL/GenBank/DDBJ databases">
        <title>Draft genome sequence of the thermoanaerobe Thermotalea metallivorans, an isolate from the runoff channel of the Great Artesian Basin, Australia.</title>
        <authorList>
            <person name="Patel B.K."/>
        </authorList>
    </citation>
    <scope>NUCLEOTIDE SEQUENCE [LARGE SCALE GENOMIC DNA]</scope>
    <source>
        <strain evidence="7 8">B2-1</strain>
    </source>
</reference>
<keyword evidence="8" id="KW-1185">Reference proteome</keyword>
<feature type="signal peptide" evidence="5">
    <location>
        <begin position="1"/>
        <end position="23"/>
    </location>
</feature>
<evidence type="ECO:0000256" key="2">
    <source>
        <dbReference type="ARBA" id="ARBA00005695"/>
    </source>
</evidence>
<dbReference type="InterPro" id="IPR039424">
    <property type="entry name" value="SBP_5"/>
</dbReference>
<dbReference type="STRING" id="520762.AN619_10510"/>
<feature type="domain" description="Solute-binding protein family 5" evidence="6">
    <location>
        <begin position="84"/>
        <end position="468"/>
    </location>
</feature>
<comment type="caution">
    <text evidence="7">The sequence shown here is derived from an EMBL/GenBank/DDBJ whole genome shotgun (WGS) entry which is preliminary data.</text>
</comment>
<dbReference type="FunFam" id="3.10.105.10:FF:000001">
    <property type="entry name" value="Oligopeptide ABC transporter, oligopeptide-binding protein"/>
    <property type="match status" value="1"/>
</dbReference>
<dbReference type="PANTHER" id="PTHR30290:SF10">
    <property type="entry name" value="PERIPLASMIC OLIGOPEPTIDE-BINDING PROTEIN-RELATED"/>
    <property type="match status" value="1"/>
</dbReference>
<dbReference type="Gene3D" id="3.10.105.10">
    <property type="entry name" value="Dipeptide-binding Protein, Domain 3"/>
    <property type="match status" value="1"/>
</dbReference>
<accession>A0A140L7J5</accession>
<dbReference type="PIRSF" id="PIRSF002741">
    <property type="entry name" value="MppA"/>
    <property type="match status" value="1"/>
</dbReference>
<evidence type="ECO:0000313" key="8">
    <source>
        <dbReference type="Proteomes" id="UP000070456"/>
    </source>
</evidence>
<organism evidence="7 8">
    <name type="scientific">Thermotalea metallivorans</name>
    <dbReference type="NCBI Taxonomy" id="520762"/>
    <lineage>
        <taxon>Bacteria</taxon>
        <taxon>Bacillati</taxon>
        <taxon>Bacillota</taxon>
        <taxon>Clostridia</taxon>
        <taxon>Peptostreptococcales</taxon>
        <taxon>Thermotaleaceae</taxon>
        <taxon>Thermotalea</taxon>
    </lineage>
</organism>
<dbReference type="Pfam" id="PF00496">
    <property type="entry name" value="SBP_bac_5"/>
    <property type="match status" value="1"/>
</dbReference>
<dbReference type="EMBL" id="LOEE01000027">
    <property type="protein sequence ID" value="KXG76520.1"/>
    <property type="molecule type" value="Genomic_DNA"/>
</dbReference>
<dbReference type="Proteomes" id="UP000070456">
    <property type="component" value="Unassembled WGS sequence"/>
</dbReference>
<dbReference type="InterPro" id="IPR000914">
    <property type="entry name" value="SBP_5_dom"/>
</dbReference>
<sequence>MLKKSLALLLVLTLALTAGLVGCGPKAPAQTGETPAEKQEPMVLNWNLGADPKTIDPQLNSASDGGYVINNTFEGMMREINGKLTNAMAEKVDVSDDGLVYTFHLRDAKWSDGQPVKAQDFEYAWKRALDPAVASEYAFQMYYIKGAQAYNEGTGKIEDIGIKVIDDKTLEVTLEAPTPYFLDLTTFYTYMPVRKDVVEKDPEGWAKNPATAICNGPFKLTEYKMGDRIILEKNPEYWNAANVKLDKIVATMIVEESTMLTAYEAGELDIIDSMPSQEIPRLQAEDPTFKILPTIGTYYYIFNVTKPPVNDVRVRKALALAIDRKAIVEKVTKAGQIPATGFTPPGLKDADGRDFHDVAGDYGIDPNAAKVEEAKKLLAEAGYPDGKGFPELEILYNTSEGHKAIAEAIQEMWKQNLGINVKLQNQEWAVFQDTRHQGNFVIARAGWLGDYADPMTMLDLWTSYSGNNDAQWKNPEYDKIIEASKKATGKERFDLLYKAQQMMMDEMIVMPIYYYTDPVMVKEYVKGWEKTALGHWYFGNVTAVDRK</sequence>
<feature type="chain" id="PRO_5039463466" evidence="5">
    <location>
        <begin position="24"/>
        <end position="547"/>
    </location>
</feature>
<evidence type="ECO:0000256" key="5">
    <source>
        <dbReference type="SAM" id="SignalP"/>
    </source>
</evidence>